<organism evidence="3 7">
    <name type="scientific">Fusicatenibacter saccharivorans</name>
    <dbReference type="NCBI Taxonomy" id="1150298"/>
    <lineage>
        <taxon>Bacteria</taxon>
        <taxon>Bacillati</taxon>
        <taxon>Bacillota</taxon>
        <taxon>Clostridia</taxon>
        <taxon>Lachnospirales</taxon>
        <taxon>Lachnospiraceae</taxon>
        <taxon>Fusicatenibacter</taxon>
    </lineage>
</organism>
<dbReference type="Gene3D" id="3.20.20.370">
    <property type="entry name" value="Glycoside hydrolase/deacetylase"/>
    <property type="match status" value="1"/>
</dbReference>
<dbReference type="Proteomes" id="UP001199915">
    <property type="component" value="Unassembled WGS sequence"/>
</dbReference>
<keyword evidence="2" id="KW-0472">Membrane</keyword>
<evidence type="ECO:0000313" key="7">
    <source>
        <dbReference type="Proteomes" id="UP000095709"/>
    </source>
</evidence>
<evidence type="ECO:0000256" key="1">
    <source>
        <dbReference type="SAM" id="MobiDB-lite"/>
    </source>
</evidence>
<reference evidence="3 7" key="1">
    <citation type="submission" date="2015-09" db="EMBL/GenBank/DDBJ databases">
        <authorList>
            <consortium name="Pathogen Informatics"/>
        </authorList>
    </citation>
    <scope>NUCLEOTIDE SEQUENCE [LARGE SCALE GENOMIC DNA]</scope>
    <source>
        <strain evidence="3 7">2789STDY5834885</strain>
    </source>
</reference>
<proteinExistence type="predicted"/>
<evidence type="ECO:0000313" key="5">
    <source>
        <dbReference type="EMBL" id="MCG4766471.1"/>
    </source>
</evidence>
<feature type="transmembrane region" description="Helical" evidence="2">
    <location>
        <begin position="21"/>
        <end position="43"/>
    </location>
</feature>
<dbReference type="EMBL" id="JAAITQ010000018">
    <property type="protein sequence ID" value="NSE16821.1"/>
    <property type="molecule type" value="Genomic_DNA"/>
</dbReference>
<keyword evidence="2" id="KW-0812">Transmembrane</keyword>
<sequence>MSEKKNISKKELRRRKRKRALMIKTGILCVLLVIFGIGIWALAGGTEKIQQKAQEKEDQKTAEVDGSVSSDSTGSAEAPTTKAQIMAEADALAQTYDYDGAIEKLQSVEGAATDADIITKVAEYTSTRDACVRVNVNEVTHIFYHSLVVDPQKAFYQDNAQTAGFCQWMTTVDEFNAITQQMYDRGYVMVSINDLVKKTVDDDGTVHYEEGDIYLPEGKKAFVLSLDDLSYYHSYDGRGIASKMVVGDDGKPTCEYIQDDGTVVTGAYDCIPLMDQFIEAHPDAVYHNARGTVALTGYDGILGYRTDGDYKTREDLTDDQVAWLDAHPDFDWDKECEEAKKVADAIKADGWTFASHTWGHIRVGDKPIETIQADTEKWLTYVAPLIGGSDIIIFAHGQDLSDWHDYTMDNEKFAYLKSQGFNIYCNVDSSQYFVQVRDNYLRMGRRNLDGYRLYQNLYGGGEDRTSDLFDSASVIDPQRPTDPSLYNLG</sequence>
<reference evidence="5" key="5">
    <citation type="submission" date="2022-01" db="EMBL/GenBank/DDBJ databases">
        <title>Collection of gut derived symbiotic bacterial strains cultured from healthy donors.</title>
        <authorList>
            <person name="Lin H."/>
            <person name="Kohout C."/>
            <person name="Waligurski E."/>
            <person name="Pamer E.G."/>
        </authorList>
    </citation>
    <scope>NUCLEOTIDE SEQUENCE</scope>
    <source>
        <strain evidence="5">DFI.5.49</strain>
    </source>
</reference>
<keyword evidence="8" id="KW-1185">Reference proteome</keyword>
<accession>A0A174RBV4</accession>
<evidence type="ECO:0000256" key="2">
    <source>
        <dbReference type="SAM" id="Phobius"/>
    </source>
</evidence>
<dbReference type="InterPro" id="IPR011330">
    <property type="entry name" value="Glyco_hydro/deAcase_b/a-brl"/>
</dbReference>
<dbReference type="SUPFAM" id="SSF88713">
    <property type="entry name" value="Glycoside hydrolase/deacetylase"/>
    <property type="match status" value="1"/>
</dbReference>
<dbReference type="EMBL" id="CZAL01000017">
    <property type="protein sequence ID" value="CUP80009.1"/>
    <property type="molecule type" value="Genomic_DNA"/>
</dbReference>
<feature type="compositionally biased region" description="Basic and acidic residues" evidence="1">
    <location>
        <begin position="53"/>
        <end position="63"/>
    </location>
</feature>
<gene>
    <name evidence="3" type="ORF">ERS852498_02849</name>
    <name evidence="6" type="ORF">G5B05_10455</name>
    <name evidence="4" type="ORF">JTJ23_11985</name>
    <name evidence="5" type="ORF">L0N21_13280</name>
</gene>
<dbReference type="EMBL" id="JAFHBD010000061">
    <property type="protein sequence ID" value="MBN2954280.1"/>
    <property type="molecule type" value="Genomic_DNA"/>
</dbReference>
<dbReference type="Proteomes" id="UP000768180">
    <property type="component" value="Unassembled WGS sequence"/>
</dbReference>
<dbReference type="GO" id="GO:0005975">
    <property type="term" value="P:carbohydrate metabolic process"/>
    <property type="evidence" value="ECO:0007669"/>
    <property type="project" value="InterPro"/>
</dbReference>
<evidence type="ECO:0000313" key="4">
    <source>
        <dbReference type="EMBL" id="MBN2954280.1"/>
    </source>
</evidence>
<reference evidence="6" key="3">
    <citation type="submission" date="2020-02" db="EMBL/GenBank/DDBJ databases">
        <authorList>
            <person name="Littmann E."/>
            <person name="Sorbara M."/>
        </authorList>
    </citation>
    <scope>NUCLEOTIDE SEQUENCE</scope>
    <source>
        <strain evidence="6">MSK.14.54</strain>
    </source>
</reference>
<feature type="compositionally biased region" description="Low complexity" evidence="1">
    <location>
        <begin position="64"/>
        <end position="78"/>
    </location>
</feature>
<evidence type="ECO:0000313" key="6">
    <source>
        <dbReference type="EMBL" id="NSE16821.1"/>
    </source>
</evidence>
<dbReference type="AlphaFoldDB" id="A0A174RBV4"/>
<feature type="region of interest" description="Disordered" evidence="1">
    <location>
        <begin position="53"/>
        <end position="80"/>
    </location>
</feature>
<reference evidence="4" key="4">
    <citation type="submission" date="2021-02" db="EMBL/GenBank/DDBJ databases">
        <title>Metagenome-assembled genomes from human diarrheal sample B26.</title>
        <authorList>
            <person name="Ateba T.P."/>
            <person name="Alayande K.A."/>
            <person name="Mwanza M."/>
        </authorList>
    </citation>
    <scope>NUCLEOTIDE SEQUENCE</scope>
    <source>
        <strain evidence="4">06WH</strain>
    </source>
</reference>
<protein>
    <submittedName>
        <fullName evidence="4">Polysaccharide deacetylase</fullName>
    </submittedName>
</protein>
<name>A0A174RBV4_9FIRM</name>
<dbReference type="RefSeq" id="WP_022461704.1">
    <property type="nucleotide sequence ID" value="NZ_CABJFB010000014.1"/>
</dbReference>
<reference evidence="6 8" key="2">
    <citation type="journal article" date="2020" name="Cell Host Microbe">
        <title>Functional and Genomic Variation between Human-Derived Isolates of Lachnospiraceae Reveals Inter- and Intra-Species Diversity.</title>
        <authorList>
            <person name="Sorbara M.T."/>
            <person name="Littmann E.R."/>
            <person name="Fontana E."/>
            <person name="Moody T.U."/>
            <person name="Kohout C.E."/>
            <person name="Gjonbalaj M."/>
            <person name="Eaton V."/>
            <person name="Seok R."/>
            <person name="Leiner I.M."/>
            <person name="Pamer E.G."/>
        </authorList>
    </citation>
    <scope>NUCLEOTIDE SEQUENCE [LARGE SCALE GENOMIC DNA]</scope>
    <source>
        <strain evidence="6 8">MSK.14.54</strain>
    </source>
</reference>
<keyword evidence="2" id="KW-1133">Transmembrane helix</keyword>
<evidence type="ECO:0000313" key="8">
    <source>
        <dbReference type="Proteomes" id="UP000768180"/>
    </source>
</evidence>
<dbReference type="EMBL" id="JAKNFS010000019">
    <property type="protein sequence ID" value="MCG4766471.1"/>
    <property type="molecule type" value="Genomic_DNA"/>
</dbReference>
<evidence type="ECO:0000313" key="3">
    <source>
        <dbReference type="EMBL" id="CUP80009.1"/>
    </source>
</evidence>
<dbReference type="Proteomes" id="UP000737612">
    <property type="component" value="Unassembled WGS sequence"/>
</dbReference>
<dbReference type="Proteomes" id="UP000095709">
    <property type="component" value="Unassembled WGS sequence"/>
</dbReference>